<dbReference type="SMART" id="SM00954">
    <property type="entry name" value="RelA_SpoT"/>
    <property type="match status" value="1"/>
</dbReference>
<dbReference type="Pfam" id="PF00196">
    <property type="entry name" value="GerE"/>
    <property type="match status" value="1"/>
</dbReference>
<keyword evidence="4" id="KW-1185">Reference proteome</keyword>
<gene>
    <name evidence="3" type="ORF">BKA07_000947</name>
</gene>
<dbReference type="GO" id="GO:0003677">
    <property type="term" value="F:DNA binding"/>
    <property type="evidence" value="ECO:0007669"/>
    <property type="project" value="UniProtKB-KW"/>
</dbReference>
<keyword evidence="3" id="KW-0238">DNA-binding</keyword>
<name>A0A846S2Y4_9MICO</name>
<evidence type="ECO:0000313" key="3">
    <source>
        <dbReference type="EMBL" id="NJC55912.1"/>
    </source>
</evidence>
<reference evidence="3 4" key="1">
    <citation type="submission" date="2020-03" db="EMBL/GenBank/DDBJ databases">
        <title>Sequencing the genomes of 1000 actinobacteria strains.</title>
        <authorList>
            <person name="Klenk H.-P."/>
        </authorList>
    </citation>
    <scope>NUCLEOTIDE SEQUENCE [LARGE SCALE GENOMIC DNA]</scope>
    <source>
        <strain evidence="3 4">DSM 18964</strain>
    </source>
</reference>
<dbReference type="InterPro" id="IPR007685">
    <property type="entry name" value="RelA_SpoT"/>
</dbReference>
<feature type="region of interest" description="Disordered" evidence="1">
    <location>
        <begin position="173"/>
        <end position="206"/>
    </location>
</feature>
<dbReference type="InterPro" id="IPR016032">
    <property type="entry name" value="Sig_transdc_resp-reg_C-effctor"/>
</dbReference>
<dbReference type="InterPro" id="IPR036388">
    <property type="entry name" value="WH-like_DNA-bd_sf"/>
</dbReference>
<dbReference type="RefSeq" id="WP_167949868.1">
    <property type="nucleotide sequence ID" value="NZ_BAAAPQ010000026.1"/>
</dbReference>
<dbReference type="Pfam" id="PF04607">
    <property type="entry name" value="RelA_SpoT"/>
    <property type="match status" value="1"/>
</dbReference>
<feature type="compositionally biased region" description="Basic and acidic residues" evidence="1">
    <location>
        <begin position="742"/>
        <end position="752"/>
    </location>
</feature>
<dbReference type="AlphaFoldDB" id="A0A846S2Y4"/>
<dbReference type="SUPFAM" id="SSF81301">
    <property type="entry name" value="Nucleotidyltransferase"/>
    <property type="match status" value="1"/>
</dbReference>
<feature type="domain" description="HTH luxR-type" evidence="2">
    <location>
        <begin position="803"/>
        <end position="868"/>
    </location>
</feature>
<feature type="region of interest" description="Disordered" evidence="1">
    <location>
        <begin position="742"/>
        <end position="789"/>
    </location>
</feature>
<evidence type="ECO:0000313" key="4">
    <source>
        <dbReference type="Proteomes" id="UP000576792"/>
    </source>
</evidence>
<dbReference type="SMART" id="SM00421">
    <property type="entry name" value="HTH_LUXR"/>
    <property type="match status" value="1"/>
</dbReference>
<feature type="compositionally biased region" description="Low complexity" evidence="1">
    <location>
        <begin position="192"/>
        <end position="202"/>
    </location>
</feature>
<dbReference type="SUPFAM" id="SSF46894">
    <property type="entry name" value="C-terminal effector domain of the bipartite response regulators"/>
    <property type="match status" value="1"/>
</dbReference>
<dbReference type="EMBL" id="JAATJN010000001">
    <property type="protein sequence ID" value="NJC55912.1"/>
    <property type="molecule type" value="Genomic_DNA"/>
</dbReference>
<proteinExistence type="predicted"/>
<keyword evidence="3" id="KW-0808">Transferase</keyword>
<dbReference type="GO" id="GO:0006355">
    <property type="term" value="P:regulation of DNA-templated transcription"/>
    <property type="evidence" value="ECO:0007669"/>
    <property type="project" value="InterPro"/>
</dbReference>
<dbReference type="GO" id="GO:0016740">
    <property type="term" value="F:transferase activity"/>
    <property type="evidence" value="ECO:0007669"/>
    <property type="project" value="UniProtKB-KW"/>
</dbReference>
<comment type="caution">
    <text evidence="3">The sequence shown here is derived from an EMBL/GenBank/DDBJ whole genome shotgun (WGS) entry which is preliminary data.</text>
</comment>
<dbReference type="GO" id="GO:0015969">
    <property type="term" value="P:guanosine tetraphosphate metabolic process"/>
    <property type="evidence" value="ECO:0007669"/>
    <property type="project" value="InterPro"/>
</dbReference>
<sequence>MHDSPDPDAPPPSKGPLPSPDLFPSATPSSADQTALRPDTRSPGDCADDLATEVSDVGVLPGERATTARSFTACLSDIAPDLPTSSWKSLFLQTSGHLLAGRAVLTGADAMGHDLSTVKTGRYSDLIASEVLSRIRRQAPDSPELRLAHLLTFMRTINSDTIGIAATAMSRLGPLAAPPEGPVAAASDDEGPAAGDSDAGASQFEVSGPLDTADLTTHLVEDGLPLPELDRAGHHTIPPVLRTILRRLYDAADRHSESRSRRALGATSAEWLRAPAAYHLDGFDEALRQVADAGDWSTLTELWSHRGHALMFDHFDSTIEAYSKVPEVQAHRSAVLAEALGDCLQAADIGRRLGLSDPVTVLNKVNFEHSGVPTLSSQMDRIDDGEVTVDDILIMAIASMRRHRVLGQPEQGREAAQSAQELFHGRHNFHTAPSRLCEARFHLELGINTMFIGDIAGSLQLLRRSIIITELATASSPYLLQPANAYSAVAHAMLGNGPSSDVHLRHFDELMDRTRFSSPHALSAYTLARMIRAMDALDLDSANDFSMRLADPALGHHSWIGVALHRSLLGILRGDVGIEDKRLQQIIDTNRSTLPEAGILRDCLRFSLVCLHLAQGQTHLAQNVLFDADSDSVYIILSRANLHLTIGEYGTAAHLANRALSQKTLDLHAKASARAIQAASLLGSGVDDEADSAFVDALEYCRITASLVPVAMVPKSLRDRLIRRSSAVAHWDLLAPIFADSTRSHDGPEGSHHTSVPPEPSASHDPDDSHDTSGPSDPSGTHAQRSGERLRHRLHSVGETLRTRADHTLLSPSQRQLLALLDTQSSVSAIAAELSLVEGTVKNKLSNLYARLGVRNRRDALARGYEYGYLPLDRWPSLTSFADRAWTSTSSSGEVETEARKVTRMSATVRELVDEAYERRESTWRAALETVNDWVEAACSGSALLSGDRVNIGRGRIKDRMRTGEKLRRKLADANDEIHEAVEVENQVIDVAGARAVCRTEREQSALWEILTDGNDESNLSVAEVRDYSAHPKPSGYRGRHLIVEVPFDAEPSVLVELQLRTIMQDAWCVLAEEHMFKPGQALKSDAQQERLSVILSGLLDQADVVAGYIADDVGAYLGMGNASPPRTISPIDAADDVPSIEVTIRELNHSYVLAADEVGRHGIIRLENLGLTPENPEKSAFPHPGDKLQVRMDESNTTRYFIPVSEQH</sequence>
<dbReference type="Gene3D" id="3.30.460.10">
    <property type="entry name" value="Beta Polymerase, domain 2"/>
    <property type="match status" value="1"/>
</dbReference>
<evidence type="ECO:0000259" key="2">
    <source>
        <dbReference type="PROSITE" id="PS50043"/>
    </source>
</evidence>
<dbReference type="InterPro" id="IPR052366">
    <property type="entry name" value="GTP_Pyrophosphokinase"/>
</dbReference>
<organism evidence="3 4">
    <name type="scientific">Brevibacterium marinum</name>
    <dbReference type="NCBI Taxonomy" id="418643"/>
    <lineage>
        <taxon>Bacteria</taxon>
        <taxon>Bacillati</taxon>
        <taxon>Actinomycetota</taxon>
        <taxon>Actinomycetes</taxon>
        <taxon>Micrococcales</taxon>
        <taxon>Brevibacteriaceae</taxon>
        <taxon>Brevibacterium</taxon>
    </lineage>
</organism>
<protein>
    <submittedName>
        <fullName evidence="3">PpGpp synthetase/RelA/SpoT-type nucleotidyltransferase/DNA-binding CsgD family transcriptional regulator</fullName>
    </submittedName>
</protein>
<dbReference type="InterPro" id="IPR000792">
    <property type="entry name" value="Tscrpt_reg_LuxR_C"/>
</dbReference>
<dbReference type="PANTHER" id="PTHR47837">
    <property type="entry name" value="GTP PYROPHOSPHOKINASE YJBM"/>
    <property type="match status" value="1"/>
</dbReference>
<evidence type="ECO:0000256" key="1">
    <source>
        <dbReference type="SAM" id="MobiDB-lite"/>
    </source>
</evidence>
<dbReference type="InterPro" id="IPR043519">
    <property type="entry name" value="NT_sf"/>
</dbReference>
<dbReference type="PROSITE" id="PS50043">
    <property type="entry name" value="HTH_LUXR_2"/>
    <property type="match status" value="1"/>
</dbReference>
<dbReference type="Proteomes" id="UP000576792">
    <property type="component" value="Unassembled WGS sequence"/>
</dbReference>
<accession>A0A846S2Y4</accession>
<feature type="compositionally biased region" description="Basic and acidic residues" evidence="1">
    <location>
        <begin position="762"/>
        <end position="771"/>
    </location>
</feature>
<dbReference type="CDD" id="cd05399">
    <property type="entry name" value="NT_Rel-Spo_like"/>
    <property type="match status" value="1"/>
</dbReference>
<dbReference type="CDD" id="cd06170">
    <property type="entry name" value="LuxR_C_like"/>
    <property type="match status" value="1"/>
</dbReference>
<dbReference type="PANTHER" id="PTHR47837:SF1">
    <property type="entry name" value="GTP PYROPHOSPHOKINASE YJBM"/>
    <property type="match status" value="1"/>
</dbReference>
<dbReference type="Gene3D" id="1.10.10.10">
    <property type="entry name" value="Winged helix-like DNA-binding domain superfamily/Winged helix DNA-binding domain"/>
    <property type="match status" value="1"/>
</dbReference>
<feature type="region of interest" description="Disordered" evidence="1">
    <location>
        <begin position="1"/>
        <end position="44"/>
    </location>
</feature>
<feature type="compositionally biased region" description="Pro residues" evidence="1">
    <location>
        <begin position="7"/>
        <end position="21"/>
    </location>
</feature>